<organism evidence="1 2">
    <name type="scientific">Eretmocerus hayati</name>
    <dbReference type="NCBI Taxonomy" id="131215"/>
    <lineage>
        <taxon>Eukaryota</taxon>
        <taxon>Metazoa</taxon>
        <taxon>Ecdysozoa</taxon>
        <taxon>Arthropoda</taxon>
        <taxon>Hexapoda</taxon>
        <taxon>Insecta</taxon>
        <taxon>Pterygota</taxon>
        <taxon>Neoptera</taxon>
        <taxon>Endopterygota</taxon>
        <taxon>Hymenoptera</taxon>
        <taxon>Apocrita</taxon>
        <taxon>Proctotrupomorpha</taxon>
        <taxon>Chalcidoidea</taxon>
        <taxon>Aphelinidae</taxon>
        <taxon>Aphelininae</taxon>
        <taxon>Eretmocerus</taxon>
    </lineage>
</organism>
<sequence length="494" mass="55186">MMLLSRLILFAVLGDVYGGWYNSTFVAIGDHPYVVAVEDDVKNVICTGTILSDRSVLITGNCAKRIMRNHFEVSIRAGSSYTGKEGTEHHVHNRIVTYREDNFRHNIVVLCTDPIMNLDGKTRKAIPMVTNDKNFCGCRAKVIGWRRGTIGSSAKLASVNVKIINEKRCKGNFPHFVNSEEICVKNLKEGEPLEESYDGAPLVAEGKLFGIVNQHSSFGDENIDSYYRIAHFSDWISQALEECHGSGPYYSSKIEDFPYVVAIQDRDDSVLCTGTILSVQSILVTGYCAHLIIRKRYHVKIRAGSTYTGNGGSKHTTDRILTYKKEGYDHNIGIVCLNRQLDLDGITRRSISLINQNERVLSGYNATVVGWGDSDYGFPNRIRAFDVKILPQQFCKTSYVDFTDSQEICAQNLDENGQAACEGDNGAPVVAADGRLYGIINHYSRICSGVYPDIVYNVAYFSNWIRSTLDSCDVPCRQSVSSRNSKLEQFCFEP</sequence>
<evidence type="ECO:0000313" key="2">
    <source>
        <dbReference type="Proteomes" id="UP001239111"/>
    </source>
</evidence>
<keyword evidence="2" id="KW-1185">Reference proteome</keyword>
<name>A0ACC2N9G2_9HYME</name>
<comment type="caution">
    <text evidence="1">The sequence shown here is derived from an EMBL/GenBank/DDBJ whole genome shotgun (WGS) entry which is preliminary data.</text>
</comment>
<accession>A0ACC2N9G2</accession>
<gene>
    <name evidence="1" type="ORF">QAD02_009236</name>
</gene>
<evidence type="ECO:0000313" key="1">
    <source>
        <dbReference type="EMBL" id="KAJ8667573.1"/>
    </source>
</evidence>
<dbReference type="EMBL" id="CM056744">
    <property type="protein sequence ID" value="KAJ8667573.1"/>
    <property type="molecule type" value="Genomic_DNA"/>
</dbReference>
<reference evidence="1" key="1">
    <citation type="submission" date="2023-04" db="EMBL/GenBank/DDBJ databases">
        <title>A chromosome-level genome assembly of the parasitoid wasp Eretmocerus hayati.</title>
        <authorList>
            <person name="Zhong Y."/>
            <person name="Liu S."/>
            <person name="Liu Y."/>
        </authorList>
    </citation>
    <scope>NUCLEOTIDE SEQUENCE</scope>
    <source>
        <strain evidence="1">ZJU_SS_LIU_2023</strain>
    </source>
</reference>
<protein>
    <submittedName>
        <fullName evidence="1">Uncharacterized protein</fullName>
    </submittedName>
</protein>
<dbReference type="Proteomes" id="UP001239111">
    <property type="component" value="Chromosome 4"/>
</dbReference>
<proteinExistence type="predicted"/>